<reference evidence="2" key="2">
    <citation type="submission" date="2025-09" db="UniProtKB">
        <authorList>
            <consortium name="Ensembl"/>
        </authorList>
    </citation>
    <scope>IDENTIFICATION</scope>
</reference>
<reference evidence="2" key="1">
    <citation type="submission" date="2025-08" db="UniProtKB">
        <authorList>
            <consortium name="Ensembl"/>
        </authorList>
    </citation>
    <scope>IDENTIFICATION</scope>
</reference>
<keyword evidence="3" id="KW-1185">Reference proteome</keyword>
<keyword evidence="1" id="KW-0732">Signal</keyword>
<dbReference type="Ensembl" id="ENSSANT00000111079.1">
    <property type="protein sequence ID" value="ENSSANP00000104670.1"/>
    <property type="gene ID" value="ENSSANG00000051244.1"/>
</dbReference>
<proteinExistence type="predicted"/>
<evidence type="ECO:0000313" key="2">
    <source>
        <dbReference type="Ensembl" id="ENSSANP00000104670.1"/>
    </source>
</evidence>
<feature type="chain" id="PRO_5025558383" evidence="1">
    <location>
        <begin position="18"/>
        <end position="68"/>
    </location>
</feature>
<evidence type="ECO:0000313" key="3">
    <source>
        <dbReference type="Proteomes" id="UP000472260"/>
    </source>
</evidence>
<dbReference type="AlphaFoldDB" id="A0A671T550"/>
<evidence type="ECO:0000256" key="1">
    <source>
        <dbReference type="SAM" id="SignalP"/>
    </source>
</evidence>
<feature type="signal peptide" evidence="1">
    <location>
        <begin position="1"/>
        <end position="17"/>
    </location>
</feature>
<dbReference type="Proteomes" id="UP000472260">
    <property type="component" value="Unassembled WGS sequence"/>
</dbReference>
<protein>
    <submittedName>
        <fullName evidence="2">Uncharacterized protein</fullName>
    </submittedName>
</protein>
<sequence length="68" mass="7714">MIPLSVIHFFVHQQALGLFCLLLRFPMAKEEKSIGLSGAEVKGNRTGFLSVPFRKCDERFWCLKSDGI</sequence>
<accession>A0A671T550</accession>
<organism evidence="2 3">
    <name type="scientific">Sinocyclocheilus anshuiensis</name>
    <dbReference type="NCBI Taxonomy" id="1608454"/>
    <lineage>
        <taxon>Eukaryota</taxon>
        <taxon>Metazoa</taxon>
        <taxon>Chordata</taxon>
        <taxon>Craniata</taxon>
        <taxon>Vertebrata</taxon>
        <taxon>Euteleostomi</taxon>
        <taxon>Actinopterygii</taxon>
        <taxon>Neopterygii</taxon>
        <taxon>Teleostei</taxon>
        <taxon>Ostariophysi</taxon>
        <taxon>Cypriniformes</taxon>
        <taxon>Cyprinidae</taxon>
        <taxon>Cyprininae</taxon>
        <taxon>Sinocyclocheilus</taxon>
    </lineage>
</organism>
<name>A0A671T550_9TELE</name>